<dbReference type="RefSeq" id="WP_212920401.1">
    <property type="nucleotide sequence ID" value="NZ_BORP01000002.1"/>
</dbReference>
<keyword evidence="5 8" id="KW-1133">Transmembrane helix</keyword>
<keyword evidence="6 8" id="KW-0472">Membrane</keyword>
<dbReference type="PANTHER" id="PTHR34390:SF1">
    <property type="entry name" value="SUCCINATE TRANSPORTER SUBUNIT YJJB-RELATED"/>
    <property type="match status" value="1"/>
</dbReference>
<dbReference type="AlphaFoldDB" id="A0A920C785"/>
<dbReference type="Proteomes" id="UP000676917">
    <property type="component" value="Unassembled WGS sequence"/>
</dbReference>
<comment type="subcellular location">
    <subcellularLocation>
        <location evidence="1">Cell membrane</location>
        <topology evidence="1">Multi-pass membrane protein</topology>
    </subcellularLocation>
</comment>
<evidence type="ECO:0000256" key="4">
    <source>
        <dbReference type="ARBA" id="ARBA00022692"/>
    </source>
</evidence>
<keyword evidence="2" id="KW-1003">Cell membrane</keyword>
<evidence type="ECO:0000256" key="7">
    <source>
        <dbReference type="ARBA" id="ARBA00034125"/>
    </source>
</evidence>
<accession>A0A920C785</accession>
<dbReference type="PANTHER" id="PTHR34390">
    <property type="entry name" value="UPF0442 PROTEIN YJJB-RELATED"/>
    <property type="match status" value="1"/>
</dbReference>
<evidence type="ECO:0000256" key="2">
    <source>
        <dbReference type="ARBA" id="ARBA00022475"/>
    </source>
</evidence>
<name>A0A920C785_9BACI</name>
<dbReference type="EMBL" id="BORP01000002">
    <property type="protein sequence ID" value="GIO26904.1"/>
    <property type="molecule type" value="Genomic_DNA"/>
</dbReference>
<dbReference type="InterPro" id="IPR024528">
    <property type="entry name" value="ThrE_2"/>
</dbReference>
<feature type="domain" description="Threonine/Serine exporter ThrE" evidence="9">
    <location>
        <begin position="6"/>
        <end position="133"/>
    </location>
</feature>
<sequence>MAILAQIITSFIASSGFGILFNAPKRVLIQCGIVGTLGWMVYYLFVLYGMDAVPATIIGAMLVAVLSRIFSKIYRTPIIIFNVSGIIPLVPGGMAYQAMRSFVQNDYYNAVQYSAKVMLLAGGIAIGLMFSEVLNQVIKKSAGVKQRGQL</sequence>
<proteinExistence type="inferred from homology"/>
<protein>
    <submittedName>
        <fullName evidence="10">Membrane protein</fullName>
    </submittedName>
</protein>
<evidence type="ECO:0000256" key="5">
    <source>
        <dbReference type="ARBA" id="ARBA00022989"/>
    </source>
</evidence>
<dbReference type="Pfam" id="PF12821">
    <property type="entry name" value="ThrE_2"/>
    <property type="match status" value="1"/>
</dbReference>
<reference evidence="10" key="1">
    <citation type="submission" date="2021-03" db="EMBL/GenBank/DDBJ databases">
        <title>Antimicrobial resistance genes in bacteria isolated from Japanese honey, and their potential for conferring macrolide and lincosamide resistance in the American foulbrood pathogen Paenibacillus larvae.</title>
        <authorList>
            <person name="Okamoto M."/>
            <person name="Kumagai M."/>
            <person name="Kanamori H."/>
            <person name="Takamatsu D."/>
        </authorList>
    </citation>
    <scope>NUCLEOTIDE SEQUENCE</scope>
    <source>
        <strain evidence="10">J43TS3</strain>
    </source>
</reference>
<dbReference type="GO" id="GO:0005886">
    <property type="term" value="C:plasma membrane"/>
    <property type="evidence" value="ECO:0007669"/>
    <property type="project" value="UniProtKB-SubCell"/>
</dbReference>
<keyword evidence="3" id="KW-0997">Cell inner membrane</keyword>
<comment type="similarity">
    <text evidence="7">Belongs to the ThrE exporter (TC 2.A.79) family.</text>
</comment>
<evidence type="ECO:0000256" key="8">
    <source>
        <dbReference type="SAM" id="Phobius"/>
    </source>
</evidence>
<feature type="transmembrane region" description="Helical" evidence="8">
    <location>
        <begin position="42"/>
        <end position="66"/>
    </location>
</feature>
<evidence type="ECO:0000256" key="6">
    <source>
        <dbReference type="ARBA" id="ARBA00023136"/>
    </source>
</evidence>
<evidence type="ECO:0000313" key="11">
    <source>
        <dbReference type="Proteomes" id="UP000676917"/>
    </source>
</evidence>
<feature type="transmembrane region" description="Helical" evidence="8">
    <location>
        <begin position="78"/>
        <end position="98"/>
    </location>
</feature>
<comment type="caution">
    <text evidence="10">The sequence shown here is derived from an EMBL/GenBank/DDBJ whole genome shotgun (WGS) entry which is preliminary data.</text>
</comment>
<gene>
    <name evidence="10" type="ORF">J43TS3_15150</name>
</gene>
<evidence type="ECO:0000256" key="3">
    <source>
        <dbReference type="ARBA" id="ARBA00022519"/>
    </source>
</evidence>
<evidence type="ECO:0000259" key="9">
    <source>
        <dbReference type="Pfam" id="PF12821"/>
    </source>
</evidence>
<dbReference type="GO" id="GO:0015744">
    <property type="term" value="P:succinate transport"/>
    <property type="evidence" value="ECO:0007669"/>
    <property type="project" value="TreeGrafter"/>
</dbReference>
<feature type="transmembrane region" description="Helical" evidence="8">
    <location>
        <begin position="110"/>
        <end position="130"/>
    </location>
</feature>
<keyword evidence="4 8" id="KW-0812">Transmembrane</keyword>
<keyword evidence="11" id="KW-1185">Reference proteome</keyword>
<organism evidence="10 11">
    <name type="scientific">Ornithinibacillus bavariensis</name>
    <dbReference type="NCBI Taxonomy" id="545502"/>
    <lineage>
        <taxon>Bacteria</taxon>
        <taxon>Bacillati</taxon>
        <taxon>Bacillota</taxon>
        <taxon>Bacilli</taxon>
        <taxon>Bacillales</taxon>
        <taxon>Bacillaceae</taxon>
        <taxon>Ornithinibacillus</taxon>
    </lineage>
</organism>
<dbReference type="InterPro" id="IPR050539">
    <property type="entry name" value="ThrE_Dicarb/AminoAcid_Exp"/>
</dbReference>
<evidence type="ECO:0000256" key="1">
    <source>
        <dbReference type="ARBA" id="ARBA00004651"/>
    </source>
</evidence>
<evidence type="ECO:0000313" key="10">
    <source>
        <dbReference type="EMBL" id="GIO26904.1"/>
    </source>
</evidence>